<protein>
    <submittedName>
        <fullName evidence="1">Uncharacterized protein</fullName>
    </submittedName>
</protein>
<reference evidence="1 2" key="1">
    <citation type="journal article" date="2014" name="Genome Announc.">
        <title>The Complete Genome Sequence of Pseudomonas putida NBRC 14164T Confirms High Intraspecies Variation.</title>
        <authorList>
            <person name="Ohji S."/>
            <person name="Yamazoe A."/>
            <person name="Hosoyama A."/>
            <person name="Tsuchikane K."/>
            <person name="Ezaki T."/>
            <person name="Fujita N."/>
        </authorList>
    </citation>
    <scope>NUCLEOTIDE SEQUENCE [LARGE SCALE GENOMIC DNA]</scope>
    <source>
        <strain evidence="1 2">NBRC 14164</strain>
    </source>
</reference>
<proteinExistence type="predicted"/>
<evidence type="ECO:0000313" key="2">
    <source>
        <dbReference type="Proteomes" id="UP000016702"/>
    </source>
</evidence>
<gene>
    <name evidence="1" type="ORF">PP4_23520</name>
</gene>
<dbReference type="EMBL" id="AP013070">
    <property type="protein sequence ID" value="BAN54205.1"/>
    <property type="molecule type" value="Genomic_DNA"/>
</dbReference>
<dbReference type="Proteomes" id="UP000016702">
    <property type="component" value="Chromosome"/>
</dbReference>
<organism evidence="1 2">
    <name type="scientific">Pseudomonas putida NBRC 14164</name>
    <dbReference type="NCBI Taxonomy" id="1211579"/>
    <lineage>
        <taxon>Bacteria</taxon>
        <taxon>Pseudomonadati</taxon>
        <taxon>Pseudomonadota</taxon>
        <taxon>Gammaproteobacteria</taxon>
        <taxon>Pseudomonadales</taxon>
        <taxon>Pseudomonadaceae</taxon>
        <taxon>Pseudomonas</taxon>
    </lineage>
</organism>
<name>A0ABM7EES1_PSEPU</name>
<sequence length="136" mass="15247">MLYPWHMASDDSGVDLLRELLQAVTVVLNFLGHPLEHAAMTPEQIRAFIEREYSHLVAEPRHNPDGWAFFLGAPRRGADSNRIFRAVQHSGGGPTRLKLAVTSRLKGEPVEIDFTGSEAALKELIDRELQRYSDGL</sequence>
<accession>A0ABM7EES1</accession>
<keyword evidence="2" id="KW-1185">Reference proteome</keyword>
<evidence type="ECO:0000313" key="1">
    <source>
        <dbReference type="EMBL" id="BAN54205.1"/>
    </source>
</evidence>